<organism evidence="2 3">
    <name type="scientific">Parelaphostrongylus tenuis</name>
    <name type="common">Meningeal worm</name>
    <dbReference type="NCBI Taxonomy" id="148309"/>
    <lineage>
        <taxon>Eukaryota</taxon>
        <taxon>Metazoa</taxon>
        <taxon>Ecdysozoa</taxon>
        <taxon>Nematoda</taxon>
        <taxon>Chromadorea</taxon>
        <taxon>Rhabditida</taxon>
        <taxon>Rhabditina</taxon>
        <taxon>Rhabditomorpha</taxon>
        <taxon>Strongyloidea</taxon>
        <taxon>Metastrongylidae</taxon>
        <taxon>Parelaphostrongylus</taxon>
    </lineage>
</organism>
<protein>
    <submittedName>
        <fullName evidence="2">Uncharacterized protein</fullName>
    </submittedName>
</protein>
<gene>
    <name evidence="2" type="ORF">KIN20_015634</name>
</gene>
<dbReference type="Proteomes" id="UP001196413">
    <property type="component" value="Unassembled WGS sequence"/>
</dbReference>
<dbReference type="AlphaFoldDB" id="A0AAD5QQ21"/>
<keyword evidence="3" id="KW-1185">Reference proteome</keyword>
<dbReference type="EMBL" id="JAHQIW010003148">
    <property type="protein sequence ID" value="KAJ1357474.1"/>
    <property type="molecule type" value="Genomic_DNA"/>
</dbReference>
<sequence>MRVLFHFVYNILLLIVHRTHCANKEGIKFTEFKKAVSSCNPLICTPTRLSSKESGLSVIPPLDHSPAATMLDDVDDAPSSKSLLRELLAAPAGYLKFFREGFIIDV</sequence>
<evidence type="ECO:0000256" key="1">
    <source>
        <dbReference type="SAM" id="SignalP"/>
    </source>
</evidence>
<reference evidence="2" key="1">
    <citation type="submission" date="2021-06" db="EMBL/GenBank/DDBJ databases">
        <title>Parelaphostrongylus tenuis whole genome reference sequence.</title>
        <authorList>
            <person name="Garwood T.J."/>
            <person name="Larsen P.A."/>
            <person name="Fountain-Jones N.M."/>
            <person name="Garbe J.R."/>
            <person name="Macchietto M.G."/>
            <person name="Kania S.A."/>
            <person name="Gerhold R.W."/>
            <person name="Richards J.E."/>
            <person name="Wolf T.M."/>
        </authorList>
    </citation>
    <scope>NUCLEOTIDE SEQUENCE</scope>
    <source>
        <strain evidence="2">MNPRO001-30</strain>
        <tissue evidence="2">Meninges</tissue>
    </source>
</reference>
<proteinExistence type="predicted"/>
<feature type="chain" id="PRO_5042002092" evidence="1">
    <location>
        <begin position="22"/>
        <end position="106"/>
    </location>
</feature>
<comment type="caution">
    <text evidence="2">The sequence shown here is derived from an EMBL/GenBank/DDBJ whole genome shotgun (WGS) entry which is preliminary data.</text>
</comment>
<evidence type="ECO:0000313" key="3">
    <source>
        <dbReference type="Proteomes" id="UP001196413"/>
    </source>
</evidence>
<keyword evidence="1" id="KW-0732">Signal</keyword>
<name>A0AAD5QQ21_PARTN</name>
<evidence type="ECO:0000313" key="2">
    <source>
        <dbReference type="EMBL" id="KAJ1357474.1"/>
    </source>
</evidence>
<feature type="signal peptide" evidence="1">
    <location>
        <begin position="1"/>
        <end position="21"/>
    </location>
</feature>
<accession>A0AAD5QQ21</accession>